<evidence type="ECO:0000256" key="6">
    <source>
        <dbReference type="ARBA" id="ARBA00020092"/>
    </source>
</evidence>
<comment type="function">
    <text evidence="12">Catalyzes the hydrolysis of 3-deoxy-D-manno-octulosonate 8-phosphate (KDO 8-P) to 3-deoxy-D-manno-octulosonate (KDO) and inorganic phosphate.</text>
</comment>
<dbReference type="FunFam" id="3.40.50.1000:FF:000029">
    <property type="entry name" value="3-deoxy-D-manno-octulosonate 8-phosphate phosphatase KdsC"/>
    <property type="match status" value="1"/>
</dbReference>
<dbReference type="GO" id="GO:0046872">
    <property type="term" value="F:metal ion binding"/>
    <property type="evidence" value="ECO:0007669"/>
    <property type="project" value="UniProtKB-UniRule"/>
</dbReference>
<dbReference type="SFLD" id="SFLDG01138">
    <property type="entry name" value="C1.6.2:_Deoxy-d-mannose-octulo"/>
    <property type="match status" value="1"/>
</dbReference>
<evidence type="ECO:0000256" key="1">
    <source>
        <dbReference type="ARBA" id="ARBA00000898"/>
    </source>
</evidence>
<name>A0A917YXH8_9ALTE</name>
<dbReference type="GO" id="GO:0008781">
    <property type="term" value="F:N-acylneuraminate cytidylyltransferase activity"/>
    <property type="evidence" value="ECO:0007669"/>
    <property type="project" value="TreeGrafter"/>
</dbReference>
<dbReference type="PANTHER" id="PTHR21485">
    <property type="entry name" value="HAD SUPERFAMILY MEMBERS CMAS AND KDSC"/>
    <property type="match status" value="1"/>
</dbReference>
<feature type="binding site" evidence="13">
    <location>
        <position position="29"/>
    </location>
    <ligand>
        <name>Mg(2+)</name>
        <dbReference type="ChEBI" id="CHEBI:18420"/>
    </ligand>
</feature>
<organism evidence="14 15">
    <name type="scientific">Bowmanella pacifica</name>
    <dbReference type="NCBI Taxonomy" id="502051"/>
    <lineage>
        <taxon>Bacteria</taxon>
        <taxon>Pseudomonadati</taxon>
        <taxon>Pseudomonadota</taxon>
        <taxon>Gammaproteobacteria</taxon>
        <taxon>Alteromonadales</taxon>
        <taxon>Alteromonadaceae</taxon>
        <taxon>Bowmanella</taxon>
    </lineage>
</organism>
<evidence type="ECO:0000256" key="10">
    <source>
        <dbReference type="ARBA" id="ARBA00022985"/>
    </source>
</evidence>
<dbReference type="InterPro" id="IPR023214">
    <property type="entry name" value="HAD_sf"/>
</dbReference>
<feature type="binding site" evidence="13">
    <location>
        <position position="122"/>
    </location>
    <ligand>
        <name>Mg(2+)</name>
        <dbReference type="ChEBI" id="CHEBI:18420"/>
    </ligand>
</feature>
<dbReference type="Pfam" id="PF08282">
    <property type="entry name" value="Hydrolase_3"/>
    <property type="match status" value="1"/>
</dbReference>
<comment type="catalytic activity">
    <reaction evidence="1 12">
        <text>3-deoxy-alpha-D-manno-2-octulosonate-8-phosphate + H2O = 3-deoxy-alpha-D-manno-oct-2-ulosonate + phosphate</text>
        <dbReference type="Rhea" id="RHEA:11500"/>
        <dbReference type="ChEBI" id="CHEBI:15377"/>
        <dbReference type="ChEBI" id="CHEBI:43474"/>
        <dbReference type="ChEBI" id="CHEBI:85985"/>
        <dbReference type="ChEBI" id="CHEBI:85986"/>
        <dbReference type="EC" id="3.1.3.45"/>
    </reaction>
</comment>
<proteinExistence type="inferred from homology"/>
<dbReference type="Gene3D" id="3.40.50.1000">
    <property type="entry name" value="HAD superfamily/HAD-like"/>
    <property type="match status" value="1"/>
</dbReference>
<dbReference type="Proteomes" id="UP000606935">
    <property type="component" value="Unassembled WGS sequence"/>
</dbReference>
<evidence type="ECO:0000256" key="4">
    <source>
        <dbReference type="ARBA" id="ARBA00011881"/>
    </source>
</evidence>
<keyword evidence="7 12" id="KW-0479">Metal-binding</keyword>
<dbReference type="CDD" id="cd01630">
    <property type="entry name" value="HAD_KDO-like"/>
    <property type="match status" value="1"/>
</dbReference>
<protein>
    <recommendedName>
        <fullName evidence="6 12">3-deoxy-D-manno-octulosonate 8-phosphate phosphatase KdsC</fullName>
        <ecNumber evidence="5 12">3.1.3.45</ecNumber>
    </recommendedName>
    <alternativeName>
        <fullName evidence="11 12">KDO 8-P phosphatase</fullName>
    </alternativeName>
</protein>
<accession>A0A917YXH8</accession>
<dbReference type="EMBL" id="BMLS01000002">
    <property type="protein sequence ID" value="GGO68979.1"/>
    <property type="molecule type" value="Genomic_DNA"/>
</dbReference>
<evidence type="ECO:0000256" key="13">
    <source>
        <dbReference type="PIRSR" id="PIRSR006118-2"/>
    </source>
</evidence>
<dbReference type="InterPro" id="IPR010023">
    <property type="entry name" value="KdsC_fam"/>
</dbReference>
<dbReference type="InterPro" id="IPR036412">
    <property type="entry name" value="HAD-like_sf"/>
</dbReference>
<dbReference type="SFLD" id="SFLDG01136">
    <property type="entry name" value="C1.6:_Phosphoserine_Phosphatas"/>
    <property type="match status" value="1"/>
</dbReference>
<reference evidence="14" key="1">
    <citation type="journal article" date="2014" name="Int. J. Syst. Evol. Microbiol.">
        <title>Complete genome sequence of Corynebacterium casei LMG S-19264T (=DSM 44701T), isolated from a smear-ripened cheese.</title>
        <authorList>
            <consortium name="US DOE Joint Genome Institute (JGI-PGF)"/>
            <person name="Walter F."/>
            <person name="Albersmeier A."/>
            <person name="Kalinowski J."/>
            <person name="Ruckert C."/>
        </authorList>
    </citation>
    <scope>NUCLEOTIDE SEQUENCE</scope>
    <source>
        <strain evidence="14">CGMCC 1.7086</strain>
    </source>
</reference>
<dbReference type="PANTHER" id="PTHR21485:SF6">
    <property type="entry name" value="N-ACYLNEURAMINATE CYTIDYLYLTRANSFERASE-RELATED"/>
    <property type="match status" value="1"/>
</dbReference>
<dbReference type="SFLD" id="SFLDS00003">
    <property type="entry name" value="Haloacid_Dehalogenase"/>
    <property type="match status" value="1"/>
</dbReference>
<evidence type="ECO:0000256" key="11">
    <source>
        <dbReference type="ARBA" id="ARBA00031051"/>
    </source>
</evidence>
<comment type="subunit">
    <text evidence="4 12">Homotetramer.</text>
</comment>
<gene>
    <name evidence="14" type="ORF">GCM10010982_19180</name>
</gene>
<evidence type="ECO:0000313" key="15">
    <source>
        <dbReference type="Proteomes" id="UP000606935"/>
    </source>
</evidence>
<dbReference type="NCBIfam" id="TIGR01670">
    <property type="entry name" value="KdsC-phosphatas"/>
    <property type="match status" value="1"/>
</dbReference>
<comment type="similarity">
    <text evidence="3 12">Belongs to the KdsC family.</text>
</comment>
<dbReference type="PIRSF" id="PIRSF006118">
    <property type="entry name" value="KDO8-P_Ptase"/>
    <property type="match status" value="1"/>
</dbReference>
<keyword evidence="15" id="KW-1185">Reference proteome</keyword>
<evidence type="ECO:0000256" key="5">
    <source>
        <dbReference type="ARBA" id="ARBA00013066"/>
    </source>
</evidence>
<dbReference type="GO" id="GO:0009103">
    <property type="term" value="P:lipopolysaccharide biosynthetic process"/>
    <property type="evidence" value="ECO:0007669"/>
    <property type="project" value="UniProtKB-UniRule"/>
</dbReference>
<evidence type="ECO:0000256" key="8">
    <source>
        <dbReference type="ARBA" id="ARBA00022801"/>
    </source>
</evidence>
<comment type="cofactor">
    <cofactor evidence="2 12 13">
        <name>Mg(2+)</name>
        <dbReference type="ChEBI" id="CHEBI:18420"/>
    </cofactor>
</comment>
<dbReference type="EC" id="3.1.3.45" evidence="5 12"/>
<comment type="caution">
    <text evidence="14">The sequence shown here is derived from an EMBL/GenBank/DDBJ whole genome shotgun (WGS) entry which is preliminary data.</text>
</comment>
<evidence type="ECO:0000256" key="2">
    <source>
        <dbReference type="ARBA" id="ARBA00001946"/>
    </source>
</evidence>
<evidence type="ECO:0000313" key="14">
    <source>
        <dbReference type="EMBL" id="GGO68979.1"/>
    </source>
</evidence>
<keyword evidence="8 12" id="KW-0378">Hydrolase</keyword>
<evidence type="ECO:0000256" key="7">
    <source>
        <dbReference type="ARBA" id="ARBA00022723"/>
    </source>
</evidence>
<reference evidence="14" key="2">
    <citation type="submission" date="2020-09" db="EMBL/GenBank/DDBJ databases">
        <authorList>
            <person name="Sun Q."/>
            <person name="Zhou Y."/>
        </authorList>
    </citation>
    <scope>NUCLEOTIDE SEQUENCE</scope>
    <source>
        <strain evidence="14">CGMCC 1.7086</strain>
    </source>
</reference>
<evidence type="ECO:0000256" key="3">
    <source>
        <dbReference type="ARBA" id="ARBA00005893"/>
    </source>
</evidence>
<dbReference type="AlphaFoldDB" id="A0A917YXH8"/>
<evidence type="ECO:0000256" key="9">
    <source>
        <dbReference type="ARBA" id="ARBA00022842"/>
    </source>
</evidence>
<keyword evidence="9 12" id="KW-0460">Magnesium</keyword>
<sequence length="185" mass="20177">MMSSVSTLYGNIDSRLFERCKTIRLLVCDVDGIFSDGRIYLGNAGEELKAFHTRDGYGVKALMKIGVEVAVITGRRSRIVEDRMRALGVRHIIQGEENKGHALQNLMATLALNTQQVAAMGDDMPDLGMFELSALSISVPDGHPFIQQQADYVTYCAGGFGAVREVCDLLLQAHDQLSISHGSST</sequence>
<evidence type="ECO:0000256" key="12">
    <source>
        <dbReference type="PIRNR" id="PIRNR006118"/>
    </source>
</evidence>
<keyword evidence="10 12" id="KW-0448">Lipopolysaccharide biosynthesis</keyword>
<dbReference type="NCBIfam" id="NF007019">
    <property type="entry name" value="PRK09484.1"/>
    <property type="match status" value="1"/>
</dbReference>
<dbReference type="GO" id="GO:0019143">
    <property type="term" value="F:3-deoxy-manno-octulosonate-8-phosphatase activity"/>
    <property type="evidence" value="ECO:0007669"/>
    <property type="project" value="UniProtKB-UniRule"/>
</dbReference>
<dbReference type="InterPro" id="IPR050793">
    <property type="entry name" value="CMP-NeuNAc_synthase"/>
</dbReference>
<feature type="binding site" evidence="13">
    <location>
        <position position="31"/>
    </location>
    <ligand>
        <name>substrate</name>
    </ligand>
</feature>
<dbReference type="SUPFAM" id="SSF56784">
    <property type="entry name" value="HAD-like"/>
    <property type="match status" value="1"/>
</dbReference>